<accession>A0A139HTY9</accession>
<feature type="region of interest" description="Disordered" evidence="1">
    <location>
        <begin position="141"/>
        <end position="194"/>
    </location>
</feature>
<comment type="caution">
    <text evidence="2">The sequence shown here is derived from an EMBL/GenBank/DDBJ whole genome shotgun (WGS) entry which is preliminary data.</text>
</comment>
<dbReference type="AlphaFoldDB" id="A0A139HTY9"/>
<evidence type="ECO:0000313" key="3">
    <source>
        <dbReference type="Proteomes" id="UP000070133"/>
    </source>
</evidence>
<proteinExistence type="predicted"/>
<feature type="compositionally biased region" description="Acidic residues" evidence="1">
    <location>
        <begin position="142"/>
        <end position="162"/>
    </location>
</feature>
<reference evidence="2 3" key="1">
    <citation type="submission" date="2015-07" db="EMBL/GenBank/DDBJ databases">
        <title>Comparative genomics of the Sigatoka disease complex on banana suggests a link between parallel evolutionary changes in Pseudocercospora fijiensis and Pseudocercospora eumusae and increased virulence on the banana host.</title>
        <authorList>
            <person name="Chang T.-C."/>
            <person name="Salvucci A."/>
            <person name="Crous P.W."/>
            <person name="Stergiopoulos I."/>
        </authorList>
    </citation>
    <scope>NUCLEOTIDE SEQUENCE [LARGE SCALE GENOMIC DNA]</scope>
    <source>
        <strain evidence="2 3">CBS 114824</strain>
    </source>
</reference>
<evidence type="ECO:0000313" key="2">
    <source>
        <dbReference type="EMBL" id="KXT05935.1"/>
    </source>
</evidence>
<dbReference type="EMBL" id="LFZN01000009">
    <property type="protein sequence ID" value="KXT05935.1"/>
    <property type="molecule type" value="Genomic_DNA"/>
</dbReference>
<dbReference type="OrthoDB" id="3647295at2759"/>
<keyword evidence="3" id="KW-1185">Reference proteome</keyword>
<name>A0A139HTY9_9PEZI</name>
<evidence type="ECO:0000256" key="1">
    <source>
        <dbReference type="SAM" id="MobiDB-lite"/>
    </source>
</evidence>
<protein>
    <submittedName>
        <fullName evidence="2">Uncharacterized protein</fullName>
    </submittedName>
</protein>
<sequence length="486" mass="55202">MFAKFVNVFREQLLLWTPTIANKYIFPELQTMAKTMEEAVMPDVAEAIRAIHEYRGRTDDPKAHTKFLHGLVKDANPDGLSPEIEKKVYQKLREKLRSAVCYKCPIRYRMERKRQPRTLDDLFKLGAGIFKEEYRKELHIEFDDESDLEEEDDDSESEEDEEPVSKKRKLRSQDALVPENIKKTPKIGPTHTPARPSEIVAIADQNCVTTYMDRIKSEIELAMLDCCTEHGINNDAPSTFLHKPDKELESLYKLLFGEEWQLHTVDLLDRGITAQQDNLLLGLFGAAIHESVLRATLPWNVKTKFRASFGSDLEYASLVVDDLGHGLDEVLNHIAGKQILDPKFQDTHVAEYAKTLVGTLVQTLQPHLRQMTKREEKGGSVKPVQAQNWHRHLEKAFKSAIIVKQLTEASSLGPFGFSWVRYGDVLKDDKHLTLYELDGARTVLHPVVSGVVRKAREEKVSFYRTVVVPTIATADAIRSAVSVSSG</sequence>
<dbReference type="Proteomes" id="UP000070133">
    <property type="component" value="Unassembled WGS sequence"/>
</dbReference>
<gene>
    <name evidence="2" type="ORF">AC578_299</name>
</gene>
<organism evidence="2 3">
    <name type="scientific">Pseudocercospora eumusae</name>
    <dbReference type="NCBI Taxonomy" id="321146"/>
    <lineage>
        <taxon>Eukaryota</taxon>
        <taxon>Fungi</taxon>
        <taxon>Dikarya</taxon>
        <taxon>Ascomycota</taxon>
        <taxon>Pezizomycotina</taxon>
        <taxon>Dothideomycetes</taxon>
        <taxon>Dothideomycetidae</taxon>
        <taxon>Mycosphaerellales</taxon>
        <taxon>Mycosphaerellaceae</taxon>
        <taxon>Pseudocercospora</taxon>
    </lineage>
</organism>